<evidence type="ECO:0000259" key="14">
    <source>
        <dbReference type="Pfam" id="PF18403"/>
    </source>
</evidence>
<comment type="similarity">
    <text evidence="4">Belongs to the glycosyltransferase 8 family.</text>
</comment>
<gene>
    <name evidence="16" type="ORF">D9615_006978</name>
</gene>
<reference evidence="16 17" key="1">
    <citation type="journal article" date="2020" name="ISME J.">
        <title>Uncovering the hidden diversity of litter-decomposition mechanisms in mushroom-forming fungi.</title>
        <authorList>
            <person name="Floudas D."/>
            <person name="Bentzer J."/>
            <person name="Ahren D."/>
            <person name="Johansson T."/>
            <person name="Persson P."/>
            <person name="Tunlid A."/>
        </authorList>
    </citation>
    <scope>NUCLEOTIDE SEQUENCE [LARGE SCALE GENOMIC DNA]</scope>
    <source>
        <strain evidence="16 17">CBS 661.87</strain>
    </source>
</reference>
<dbReference type="Pfam" id="PF18403">
    <property type="entry name" value="Thioredoxin_15"/>
    <property type="match status" value="1"/>
</dbReference>
<evidence type="ECO:0000259" key="12">
    <source>
        <dbReference type="Pfam" id="PF18401"/>
    </source>
</evidence>
<dbReference type="InterPro" id="IPR029044">
    <property type="entry name" value="Nucleotide-diphossugar_trans"/>
</dbReference>
<dbReference type="InterPro" id="IPR040525">
    <property type="entry name" value="UGGT_TRXL_4"/>
</dbReference>
<evidence type="ECO:0000256" key="3">
    <source>
        <dbReference type="ARBA" id="ARBA00004922"/>
    </source>
</evidence>
<dbReference type="CDD" id="cd06432">
    <property type="entry name" value="GT8_HUGT1_C_like"/>
    <property type="match status" value="1"/>
</dbReference>
<dbReference type="InterPro" id="IPR040694">
    <property type="entry name" value="UGGT_TRXL_2"/>
</dbReference>
<dbReference type="Pfam" id="PF18402">
    <property type="entry name" value="Thioredoxin_14"/>
    <property type="match status" value="1"/>
</dbReference>
<feature type="domain" description="Glucosyltransferase 24 catalytic" evidence="15">
    <location>
        <begin position="1268"/>
        <end position="1533"/>
    </location>
</feature>
<sequence length="1591" mass="177803">MRRSLQLLWLSCAVLGGANGSPPVKISLRSSWPAPSPLLEVLETVALESPDAFFPLLDKLSDPEVLPSPHKMSPEAVHQAVLEVAASNGYLTEPGAMAAVEMNLALHAATPKIEAFYSHYGDHHKNSKGSECGSWVEWYGKVVCDIEELVKLAGVETIDPSVKTSTSNLVRPQLLTFDHVYPSSARTLQRPPRTAIFYASLSSANFRELHSYLLSLADKPHPHVEYVFRHIPPKARDDRFRNSLSGYGVALNLKKTDYLAIDDRNNPKNVGKDSTRKSDDSESVEDPILTLIHNHPENKTAPSSATPLTEDELHNIGSQATQLIADSSEPLIVLTRLSQNFPKYATSLGRRVVVNASLEAEIQANSLKAQGGTRMFWLNGAIVPDKDIHPFGLLRLLKKERAAMLSLTSLGISRSEAFNLLTHSSVAAAQSGADVLHGLFDASDRPEGGEVIVYWNDMEKDTRYEKWSPSLYTLLRPTYHGFPSVRLNLFNIILVLDLSQTTSVSFIAGTMANIINRDLPFRFGVVPLTETEDGTRMARLFYHLVHNYGRRKTLSLPPSFDLSWGSIQVAEAQSIEKLTIDWDSLERLFADFAQVKRSETQVVANLDDIIAGKATPLAPLDKVLTYSERLGAKSSAAPLGHAFLNGRHIGFDDDFLRHMQSELAKQMQYLQEQVYTGKLSDQHNETVSTYFYDQPSTGLRRNRYIYPATTAGSLRIINLPDLFSRTGFRLAPSSFLYPSGSQIVPLSLYIVADLDSQAGLQLVKEALLSITPNARTRISFIHNPVNDPTETTNRPLASWLISHLIKSHQLSNAAPEQLLRVLGVEVPSEETQTVLSQDEMVRALIGGVKVADFDAKRYAEYVKASRLLVRDIQIAPGQQALLVNGRVVGPIEAGDFCAADFSALEVYEFRKRTEPVINALESIAPSSSQVDRAKYSHLISMASSVVAAVQLPDPSDFTLFQTPQRPRQRQYQLLDSQFTAFEAGDNYTALYHIAVIMDPLSVTGQKWSSLLQWLSNVPDTFIEVHLHPATHTEMPLKNFYRYNLLPSLSFDENGQEIPSQAVFEDLPLEPIYTLAMDVPSSWLVRPKESLHDLDNIQLPNFTPGDNSVDAVFDLDYLVVEGHAREAHTNSPPRGVQLELLRGGKDALAIDDTQVVANLGYLQFKAKPGVFALGIRKGRGREIYQMESVGNEGWDSPTVEERGDEITLTSFEGLTLYPRLARKPGMEKADVLEEPKEESNSGSILTRVSSLFKSKDTAPPQVSEEQAEINIFTVASGLLYERFASIMILSVLRNTKSTVKFWFIENFLSPSFLEFIPHLAEKYKFKYELVTYKWPSWLREQTEKQRIIWAYKILFLDVLFPMDLKKVIFVDADQIVRADLKELVDLDLHGAPYGYTPMGDDNTDMEGFRFWKTGYWKEFLQGRPYHISALYVVDLVRFRQLAAGDILRGQYQQLSADPNSLANLDQDLPNNLQREVPIYSLHEDWLWCETWCSKDRLNRAKTIDLCQNPLTKEPKLARARQIPEWEEYDAEIARFARQLADEGLIHSGMAAADANVLASAGSGVVVVESSDDVGCESGDCTPSSSMPQRDEL</sequence>
<dbReference type="InterPro" id="IPR040692">
    <property type="entry name" value="UGGT_TRXL_3"/>
</dbReference>
<evidence type="ECO:0000313" key="17">
    <source>
        <dbReference type="Proteomes" id="UP000565441"/>
    </source>
</evidence>
<keyword evidence="7" id="KW-0256">Endoplasmic reticulum</keyword>
<feature type="region of interest" description="Disordered" evidence="9">
    <location>
        <begin position="262"/>
        <end position="284"/>
    </location>
</feature>
<evidence type="ECO:0000256" key="5">
    <source>
        <dbReference type="ARBA" id="ARBA00022679"/>
    </source>
</evidence>
<evidence type="ECO:0000256" key="7">
    <source>
        <dbReference type="ARBA" id="ARBA00022824"/>
    </source>
</evidence>
<feature type="chain" id="PRO_5034913976" description="UDP-glucose:glycoprotein glucosyltransferase" evidence="10">
    <location>
        <begin position="21"/>
        <end position="1591"/>
    </location>
</feature>
<evidence type="ECO:0000256" key="8">
    <source>
        <dbReference type="ARBA" id="ARBA00023180"/>
    </source>
</evidence>
<feature type="domain" description="UGGT thioredoxin-like" evidence="12">
    <location>
        <begin position="305"/>
        <end position="432"/>
    </location>
</feature>
<comment type="subcellular location">
    <subcellularLocation>
        <location evidence="2">Endoplasmic reticulum lumen</location>
    </subcellularLocation>
</comment>
<feature type="signal peptide" evidence="10">
    <location>
        <begin position="1"/>
        <end position="20"/>
    </location>
</feature>
<dbReference type="Pfam" id="PF18401">
    <property type="entry name" value="Thioredoxin_13"/>
    <property type="match status" value="1"/>
</dbReference>
<dbReference type="Pfam" id="PF18400">
    <property type="entry name" value="Thioredoxin_12"/>
    <property type="match status" value="1"/>
</dbReference>
<comment type="cofactor">
    <cofactor evidence="1">
        <name>Ca(2+)</name>
        <dbReference type="ChEBI" id="CHEBI:29108"/>
    </cofactor>
</comment>
<feature type="domain" description="UDP-glucose:glycoprotein glucosyltransferase thioredoxin-like" evidence="14">
    <location>
        <begin position="732"/>
        <end position="947"/>
    </location>
</feature>
<dbReference type="InterPro" id="IPR009448">
    <property type="entry name" value="UDP-g_GGtrans"/>
</dbReference>
<evidence type="ECO:0000256" key="9">
    <source>
        <dbReference type="SAM" id="MobiDB-lite"/>
    </source>
</evidence>
<dbReference type="GO" id="GO:0051082">
    <property type="term" value="F:unfolded protein binding"/>
    <property type="evidence" value="ECO:0007669"/>
    <property type="project" value="TreeGrafter"/>
</dbReference>
<dbReference type="InterPro" id="IPR040497">
    <property type="entry name" value="Glyco_transf_24"/>
</dbReference>
<keyword evidence="6 10" id="KW-0732">Signal</keyword>
<dbReference type="UniPathway" id="UPA00378"/>
<proteinExistence type="inferred from homology"/>
<keyword evidence="5" id="KW-0808">Transferase</keyword>
<evidence type="ECO:0000256" key="6">
    <source>
        <dbReference type="ARBA" id="ARBA00022729"/>
    </source>
</evidence>
<dbReference type="PANTHER" id="PTHR11226">
    <property type="entry name" value="UDP-GLUCOSE GLYCOPROTEIN:GLUCOSYLTRANSFERASE"/>
    <property type="match status" value="1"/>
</dbReference>
<dbReference type="PANTHER" id="PTHR11226:SF0">
    <property type="entry name" value="UDP-GLUCOSE:GLYCOPROTEIN GLUCOSYLTRANSFERASE"/>
    <property type="match status" value="1"/>
</dbReference>
<dbReference type="Gene3D" id="3.90.550.10">
    <property type="entry name" value="Spore Coat Polysaccharide Biosynthesis Protein SpsA, Chain A"/>
    <property type="match status" value="1"/>
</dbReference>
<dbReference type="GO" id="GO:0003980">
    <property type="term" value="F:UDP-glucose:glycoprotein glucosyltransferase activity"/>
    <property type="evidence" value="ECO:0007669"/>
    <property type="project" value="InterPro"/>
</dbReference>
<dbReference type="GO" id="GO:0036503">
    <property type="term" value="P:ERAD pathway"/>
    <property type="evidence" value="ECO:0007669"/>
    <property type="project" value="TreeGrafter"/>
</dbReference>
<name>A0A8H5H8Q6_9AGAR</name>
<accession>A0A8H5H8Q6</accession>
<dbReference type="InterPro" id="IPR040693">
    <property type="entry name" value="UGGT_TRXL_1"/>
</dbReference>
<feature type="compositionally biased region" description="Basic and acidic residues" evidence="9">
    <location>
        <begin position="262"/>
        <end position="280"/>
    </location>
</feature>
<evidence type="ECO:0000313" key="16">
    <source>
        <dbReference type="EMBL" id="KAF5378749.1"/>
    </source>
</evidence>
<evidence type="ECO:0000259" key="15">
    <source>
        <dbReference type="Pfam" id="PF18404"/>
    </source>
</evidence>
<dbReference type="Pfam" id="PF06427">
    <property type="entry name" value="UDP-g_GGTase"/>
    <property type="match status" value="1"/>
</dbReference>
<evidence type="ECO:0000256" key="1">
    <source>
        <dbReference type="ARBA" id="ARBA00001913"/>
    </source>
</evidence>
<dbReference type="Proteomes" id="UP000565441">
    <property type="component" value="Unassembled WGS sequence"/>
</dbReference>
<feature type="domain" description="UGGT thioredoxin-like" evidence="11">
    <location>
        <begin position="34"/>
        <end position="237"/>
    </location>
</feature>
<dbReference type="GO" id="GO:0018279">
    <property type="term" value="P:protein N-linked glycosylation via asparagine"/>
    <property type="evidence" value="ECO:0007669"/>
    <property type="project" value="TreeGrafter"/>
</dbReference>
<evidence type="ECO:0000259" key="13">
    <source>
        <dbReference type="Pfam" id="PF18402"/>
    </source>
</evidence>
<comment type="pathway">
    <text evidence="3">Protein modification; protein glycosylation.</text>
</comment>
<feature type="domain" description="UGGT thioredoxin-like" evidence="13">
    <location>
        <begin position="440"/>
        <end position="705"/>
    </location>
</feature>
<dbReference type="FunFam" id="3.90.550.10:FF:000065">
    <property type="entry name" value="UDP-glucose:glycoprotein glucosyltransferase, putative"/>
    <property type="match status" value="1"/>
</dbReference>
<dbReference type="SUPFAM" id="SSF53448">
    <property type="entry name" value="Nucleotide-diphospho-sugar transferases"/>
    <property type="match status" value="1"/>
</dbReference>
<dbReference type="EMBL" id="JAACJP010000018">
    <property type="protein sequence ID" value="KAF5378749.1"/>
    <property type="molecule type" value="Genomic_DNA"/>
</dbReference>
<dbReference type="OrthoDB" id="27683at2759"/>
<keyword evidence="17" id="KW-1185">Reference proteome</keyword>
<dbReference type="GO" id="GO:0005788">
    <property type="term" value="C:endoplasmic reticulum lumen"/>
    <property type="evidence" value="ECO:0007669"/>
    <property type="project" value="UniProtKB-SubCell"/>
</dbReference>
<evidence type="ECO:0000259" key="11">
    <source>
        <dbReference type="Pfam" id="PF18400"/>
    </source>
</evidence>
<evidence type="ECO:0000256" key="4">
    <source>
        <dbReference type="ARBA" id="ARBA00006351"/>
    </source>
</evidence>
<protein>
    <recommendedName>
        <fullName evidence="18">UDP-glucose:glycoprotein glucosyltransferase</fullName>
    </recommendedName>
</protein>
<keyword evidence="8" id="KW-0325">Glycoprotein</keyword>
<evidence type="ECO:0008006" key="18">
    <source>
        <dbReference type="Google" id="ProtNLM"/>
    </source>
</evidence>
<feature type="region of interest" description="Disordered" evidence="9">
    <location>
        <begin position="1570"/>
        <end position="1591"/>
    </location>
</feature>
<feature type="compositionally biased region" description="Polar residues" evidence="9">
    <location>
        <begin position="1579"/>
        <end position="1591"/>
    </location>
</feature>
<evidence type="ECO:0000256" key="10">
    <source>
        <dbReference type="SAM" id="SignalP"/>
    </source>
</evidence>
<evidence type="ECO:0000256" key="2">
    <source>
        <dbReference type="ARBA" id="ARBA00004319"/>
    </source>
</evidence>
<comment type="caution">
    <text evidence="16">The sequence shown here is derived from an EMBL/GenBank/DDBJ whole genome shotgun (WGS) entry which is preliminary data.</text>
</comment>
<dbReference type="Pfam" id="PF18404">
    <property type="entry name" value="Glyco_transf_24"/>
    <property type="match status" value="1"/>
</dbReference>
<organism evidence="16 17">
    <name type="scientific">Tricholomella constricta</name>
    <dbReference type="NCBI Taxonomy" id="117010"/>
    <lineage>
        <taxon>Eukaryota</taxon>
        <taxon>Fungi</taxon>
        <taxon>Dikarya</taxon>
        <taxon>Basidiomycota</taxon>
        <taxon>Agaricomycotina</taxon>
        <taxon>Agaricomycetes</taxon>
        <taxon>Agaricomycetidae</taxon>
        <taxon>Agaricales</taxon>
        <taxon>Tricholomatineae</taxon>
        <taxon>Lyophyllaceae</taxon>
        <taxon>Tricholomella</taxon>
    </lineage>
</organism>